<protein>
    <submittedName>
        <fullName evidence="1">Uncharacterized protein</fullName>
    </submittedName>
</protein>
<gene>
    <name evidence="1" type="ORF">SapgrDRAFT_3513</name>
</gene>
<name>J0P5L2_9BACT</name>
<evidence type="ECO:0000313" key="1">
    <source>
        <dbReference type="EMBL" id="EJF55149.1"/>
    </source>
</evidence>
<organism evidence="1 2">
    <name type="scientific">Saprospira grandis DSM 2844</name>
    <dbReference type="NCBI Taxonomy" id="694433"/>
    <lineage>
        <taxon>Bacteria</taxon>
        <taxon>Pseudomonadati</taxon>
        <taxon>Bacteroidota</taxon>
        <taxon>Saprospiria</taxon>
        <taxon>Saprospirales</taxon>
        <taxon>Saprospiraceae</taxon>
        <taxon>Saprospira</taxon>
    </lineage>
</organism>
<dbReference type="AlphaFoldDB" id="J0P5L2"/>
<evidence type="ECO:0000313" key="2">
    <source>
        <dbReference type="Proteomes" id="UP000005113"/>
    </source>
</evidence>
<dbReference type="HOGENOM" id="CLU_2119408_0_0_10"/>
<dbReference type="EMBL" id="JH719942">
    <property type="protein sequence ID" value="EJF55149.1"/>
    <property type="molecule type" value="Genomic_DNA"/>
</dbReference>
<dbReference type="RefSeq" id="WP_002661196.1">
    <property type="nucleotide sequence ID" value="NZ_JH719942.1"/>
</dbReference>
<accession>J0P5L2</accession>
<sequence>MDTKEYEEAKEIVLQEIRRRESTLGELAIVDELSVILNWGVIFVWNSSKFLETKDPKDACYGNVPILVDLKTKDKIYLHFADAEDFLVGTLVRNYAAKHGYPIPVNLDSLLDKL</sequence>
<proteinExistence type="predicted"/>
<dbReference type="Proteomes" id="UP000005113">
    <property type="component" value="Unassembled WGS sequence"/>
</dbReference>
<reference evidence="2" key="1">
    <citation type="journal article" date="2012" name="Stand. Genomic Sci.">
        <title>Permanent draft genome sequence of the gliding predator Saprospira grandis strain Sa g1 (= HR1).</title>
        <authorList>
            <person name="Mavromatis K."/>
            <person name="Chertkov O."/>
            <person name="Lapidus A."/>
            <person name="Nolan M."/>
            <person name="Lucas S."/>
            <person name="Tice H."/>
            <person name="Del Rio T.G."/>
            <person name="Cheng J.F."/>
            <person name="Han C."/>
            <person name="Tapia R."/>
            <person name="Bruce D."/>
            <person name="Goodwin L.A."/>
            <person name="Pitluck S."/>
            <person name="Huntemann M."/>
            <person name="Liolios K."/>
            <person name="Pagani I."/>
            <person name="Ivanova N."/>
            <person name="Mikhailova N."/>
            <person name="Pati A."/>
            <person name="Chen A."/>
            <person name="Palaniappan K."/>
            <person name="Land M."/>
            <person name="Brambilla E.M."/>
            <person name="Rohde M."/>
            <person name="Spring S."/>
            <person name="Goker M."/>
            <person name="Detter J.C."/>
            <person name="Bristow J."/>
            <person name="Eisen J.A."/>
            <person name="Markowitz V."/>
            <person name="Hugenholtz P."/>
            <person name="Kyrpides N.C."/>
            <person name="Klenk H.P."/>
            <person name="Woyke T."/>
        </authorList>
    </citation>
    <scope>NUCLEOTIDE SEQUENCE [LARGE SCALE GENOMIC DNA]</scope>
    <source>
        <strain evidence="2">DSM 2844</strain>
    </source>
</reference>